<dbReference type="EMBL" id="CADEHS020000004">
    <property type="protein sequence ID" value="CAG9939674.1"/>
    <property type="molecule type" value="Genomic_DNA"/>
</dbReference>
<sequence length="136" mass="15489">MKELLRRHKVDHVFGLTLLHKRSILHDGRWLTDDRGTSSPPMFPVGNASIWKYNPGSRQLVPFEFSIDYDEIHWQDPGLQAFLTEFSEVVTTLEASQLLGLCRYPGDGYPGRVEFTTGRRSVNLTPEGVSVVIPYQ</sequence>
<proteinExistence type="predicted"/>
<accession>A0ACA9TFD7</accession>
<evidence type="ECO:0000313" key="1">
    <source>
        <dbReference type="EMBL" id="CAG9939674.1"/>
    </source>
</evidence>
<reference evidence="1" key="2">
    <citation type="submission" date="2021-10" db="EMBL/GenBank/DDBJ databases">
        <authorList>
            <person name="Piombo E."/>
        </authorList>
    </citation>
    <scope>NUCLEOTIDE SEQUENCE</scope>
</reference>
<evidence type="ECO:0000313" key="2">
    <source>
        <dbReference type="Proteomes" id="UP000836387"/>
    </source>
</evidence>
<name>A0ACA9TFD7_BIOOC</name>
<feature type="non-terminal residue" evidence="1">
    <location>
        <position position="136"/>
    </location>
</feature>
<reference evidence="1" key="1">
    <citation type="submission" date="2020-04" db="EMBL/GenBank/DDBJ databases">
        <authorList>
            <person name="Broberg M."/>
        </authorList>
    </citation>
    <scope>NUCLEOTIDE SEQUENCE</scope>
</reference>
<comment type="caution">
    <text evidence="1">The sequence shown here is derived from an EMBL/GenBank/DDBJ whole genome shotgun (WGS) entry which is preliminary data.</text>
</comment>
<dbReference type="Proteomes" id="UP000836387">
    <property type="component" value="Unassembled WGS sequence"/>
</dbReference>
<protein>
    <submittedName>
        <fullName evidence="1">Uncharacterized protein</fullName>
    </submittedName>
</protein>
<keyword evidence="2" id="KW-1185">Reference proteome</keyword>
<gene>
    <name evidence="1" type="ORF">CRV2_00009999</name>
</gene>
<organism evidence="1 2">
    <name type="scientific">Clonostachys rosea f. rosea IK726</name>
    <dbReference type="NCBI Taxonomy" id="1349383"/>
    <lineage>
        <taxon>Eukaryota</taxon>
        <taxon>Fungi</taxon>
        <taxon>Dikarya</taxon>
        <taxon>Ascomycota</taxon>
        <taxon>Pezizomycotina</taxon>
        <taxon>Sordariomycetes</taxon>
        <taxon>Hypocreomycetidae</taxon>
        <taxon>Hypocreales</taxon>
        <taxon>Bionectriaceae</taxon>
        <taxon>Clonostachys</taxon>
    </lineage>
</organism>